<proteinExistence type="predicted"/>
<comment type="caution">
    <text evidence="3">The sequence shown here is derived from an EMBL/GenBank/DDBJ whole genome shotgun (WGS) entry which is preliminary data.</text>
</comment>
<feature type="chain" id="PRO_5013787093" description="DUF5683 domain-containing protein" evidence="1">
    <location>
        <begin position="21"/>
        <end position="198"/>
    </location>
</feature>
<protein>
    <recommendedName>
        <fullName evidence="2">DUF5683 domain-containing protein</fullName>
    </recommendedName>
</protein>
<evidence type="ECO:0000313" key="3">
    <source>
        <dbReference type="EMBL" id="PHQ28080.1"/>
    </source>
</evidence>
<feature type="signal peptide" evidence="1">
    <location>
        <begin position="1"/>
        <end position="20"/>
    </location>
</feature>
<gene>
    <name evidence="3" type="ORF">CJ305_16825</name>
</gene>
<dbReference type="EMBL" id="NQXA01000021">
    <property type="protein sequence ID" value="PHQ28080.1"/>
    <property type="molecule type" value="Genomic_DNA"/>
</dbReference>
<evidence type="ECO:0000256" key="1">
    <source>
        <dbReference type="SAM" id="SignalP"/>
    </source>
</evidence>
<evidence type="ECO:0000313" key="4">
    <source>
        <dbReference type="Proteomes" id="UP000229433"/>
    </source>
</evidence>
<name>A0A2G1VN85_9FLAO</name>
<dbReference type="Pfam" id="PF18935">
    <property type="entry name" value="DUF5683"/>
    <property type="match status" value="1"/>
</dbReference>
<accession>A0A2G1VN85</accession>
<dbReference type="InterPro" id="IPR043738">
    <property type="entry name" value="DUF5683"/>
</dbReference>
<dbReference type="AlphaFoldDB" id="A0A2G1VN85"/>
<evidence type="ECO:0000259" key="2">
    <source>
        <dbReference type="Pfam" id="PF18935"/>
    </source>
</evidence>
<feature type="domain" description="DUF5683" evidence="2">
    <location>
        <begin position="46"/>
        <end position="198"/>
    </location>
</feature>
<keyword evidence="4" id="KW-1185">Reference proteome</keyword>
<dbReference type="Proteomes" id="UP000229433">
    <property type="component" value="Unassembled WGS sequence"/>
</dbReference>
<organism evidence="3 4">
    <name type="scientific">Leeuwenhoekiella nanhaiensis</name>
    <dbReference type="NCBI Taxonomy" id="1655491"/>
    <lineage>
        <taxon>Bacteria</taxon>
        <taxon>Pseudomonadati</taxon>
        <taxon>Bacteroidota</taxon>
        <taxon>Flavobacteriia</taxon>
        <taxon>Flavobacteriales</taxon>
        <taxon>Flavobacteriaceae</taxon>
        <taxon>Leeuwenhoekiella</taxon>
    </lineage>
</organism>
<dbReference type="OrthoDB" id="9813910at2"/>
<sequence>MVRKLLPFITGLFLTLTIQAQISEEQEAPTVKAEAIDETFQEYDALKPSRAAFYAAVLPGLGQAYNGDYWKIPLVYGAIGTGVGIAIYNHDLFQTYRTAYKDRIAGRIDEFTEIDEEGNINQIFTEDQLIRAQDFYRRNKELSILITAGIYVLQILEANVDAHLSQYDIEDRLSFAPYIQRDDLNISNNFGMRITYSF</sequence>
<keyword evidence="1" id="KW-0732">Signal</keyword>
<reference evidence="3 4" key="1">
    <citation type="submission" date="2017-08" db="EMBL/GenBank/DDBJ databases">
        <title>The whole genome shortgun sequences of strain Leeuwenhoekiella nanhaiensis G18 from the South China Sea.</title>
        <authorList>
            <person name="Liu Q."/>
        </authorList>
    </citation>
    <scope>NUCLEOTIDE SEQUENCE [LARGE SCALE GENOMIC DNA]</scope>
    <source>
        <strain evidence="3 4">G18</strain>
    </source>
</reference>